<dbReference type="RefSeq" id="WP_128533179.1">
    <property type="nucleotide sequence ID" value="NZ_SBIW01000003.1"/>
</dbReference>
<evidence type="ECO:0000313" key="1">
    <source>
        <dbReference type="EMBL" id="RWY53746.1"/>
    </source>
</evidence>
<keyword evidence="2" id="KW-1185">Reference proteome</keyword>
<proteinExistence type="predicted"/>
<sequence>MPPKSNYDEQAKLLAQATDIAISSFEYYPPDDWNENTISYITKTYSDWREDALNPKPQFKNIVSFKYLSNEIFTYFQEGSGTPVDNFWSELN</sequence>
<protein>
    <submittedName>
        <fullName evidence="1">Uncharacterized protein</fullName>
    </submittedName>
</protein>
<dbReference type="OrthoDB" id="666888at2"/>
<reference evidence="1 2" key="1">
    <citation type="submission" date="2019-01" db="EMBL/GenBank/DDBJ databases">
        <title>Mucilaginibacter antarcticum sp. nov., isolated from antarctic soil.</title>
        <authorList>
            <person name="Yan Y.-Q."/>
            <person name="Du Z.-J."/>
        </authorList>
    </citation>
    <scope>NUCLEOTIDE SEQUENCE [LARGE SCALE GENOMIC DNA]</scope>
    <source>
        <strain evidence="1 2">F01003</strain>
    </source>
</reference>
<dbReference type="AlphaFoldDB" id="A0A444MQ30"/>
<evidence type="ECO:0000313" key="2">
    <source>
        <dbReference type="Proteomes" id="UP000286701"/>
    </source>
</evidence>
<organism evidence="1 2">
    <name type="scientific">Mucilaginibacter gilvus</name>
    <dbReference type="NCBI Taxonomy" id="2305909"/>
    <lineage>
        <taxon>Bacteria</taxon>
        <taxon>Pseudomonadati</taxon>
        <taxon>Bacteroidota</taxon>
        <taxon>Sphingobacteriia</taxon>
        <taxon>Sphingobacteriales</taxon>
        <taxon>Sphingobacteriaceae</taxon>
        <taxon>Mucilaginibacter</taxon>
    </lineage>
</organism>
<dbReference type="Proteomes" id="UP000286701">
    <property type="component" value="Unassembled WGS sequence"/>
</dbReference>
<dbReference type="EMBL" id="SBIW01000003">
    <property type="protein sequence ID" value="RWY53746.1"/>
    <property type="molecule type" value="Genomic_DNA"/>
</dbReference>
<gene>
    <name evidence="1" type="ORF">EPL05_06660</name>
</gene>
<comment type="caution">
    <text evidence="1">The sequence shown here is derived from an EMBL/GenBank/DDBJ whole genome shotgun (WGS) entry which is preliminary data.</text>
</comment>
<name>A0A444MQ30_9SPHI</name>
<accession>A0A444MQ30</accession>